<organism evidence="3 4">
    <name type="scientific">Wenjunlia vitaminophila</name>
    <name type="common">Streptomyces vitaminophilus</name>
    <dbReference type="NCBI Taxonomy" id="76728"/>
    <lineage>
        <taxon>Bacteria</taxon>
        <taxon>Bacillati</taxon>
        <taxon>Actinomycetota</taxon>
        <taxon>Actinomycetes</taxon>
        <taxon>Kitasatosporales</taxon>
        <taxon>Streptomycetaceae</taxon>
        <taxon>Wenjunlia</taxon>
    </lineage>
</organism>
<sequence>MTLDALGLTGEETHIYTELVRFGSCEVERLPALLGLEPGRIDQALHVLADQGLVTLEGRETPTVIASPPDIAGEVLLLRRMQELLAARAKMARLTDEYRSRALEPRVKRVPVQYTPGVAIPQFVDQVQRRARREVLIFDAPPYVLPLNEREWEQLAAGVSYRSVYSRESVERPGGLALISRYIEAGEEARVASRLPLKMMIVDRELGVLATPGGDGSEPGGVVMVHTSSLLDGLIDLFERVWAEALPLGLPGEEESAAAAELDPVEVQVLTLLLSGLTDEVIARQLGMGRRTVLRRVRSLMDRAGVATRVQLGWYAARRDWIELARRGPSQPPSGGSAAEEVGARTRLEPDTSNG</sequence>
<dbReference type="RefSeq" id="WP_018383438.1">
    <property type="nucleotide sequence ID" value="NZ_LLZU01000012.1"/>
</dbReference>
<dbReference type="PANTHER" id="PTHR34293:SF1">
    <property type="entry name" value="HTH-TYPE TRANSCRIPTIONAL REGULATOR TRMBL2"/>
    <property type="match status" value="1"/>
</dbReference>
<protein>
    <recommendedName>
        <fullName evidence="2">HTH luxR-type domain-containing protein</fullName>
    </recommendedName>
</protein>
<comment type="caution">
    <text evidence="3">The sequence shown here is derived from an EMBL/GenBank/DDBJ whole genome shotgun (WGS) entry which is preliminary data.</text>
</comment>
<evidence type="ECO:0000259" key="2">
    <source>
        <dbReference type="PROSITE" id="PS50043"/>
    </source>
</evidence>
<dbReference type="InterPro" id="IPR016032">
    <property type="entry name" value="Sig_transdc_resp-reg_C-effctor"/>
</dbReference>
<evidence type="ECO:0000313" key="3">
    <source>
        <dbReference type="EMBL" id="KRV49416.1"/>
    </source>
</evidence>
<dbReference type="PANTHER" id="PTHR34293">
    <property type="entry name" value="HTH-TYPE TRANSCRIPTIONAL REGULATOR TRMBL2"/>
    <property type="match status" value="1"/>
</dbReference>
<dbReference type="GO" id="GO:0006355">
    <property type="term" value="P:regulation of DNA-templated transcription"/>
    <property type="evidence" value="ECO:0007669"/>
    <property type="project" value="InterPro"/>
</dbReference>
<evidence type="ECO:0000313" key="4">
    <source>
        <dbReference type="Proteomes" id="UP000050867"/>
    </source>
</evidence>
<keyword evidence="4" id="KW-1185">Reference proteome</keyword>
<gene>
    <name evidence="3" type="ORF">AQ490_20750</name>
</gene>
<feature type="compositionally biased region" description="Basic and acidic residues" evidence="1">
    <location>
        <begin position="342"/>
        <end position="355"/>
    </location>
</feature>
<accession>A0A0T6LTT6</accession>
<dbReference type="eggNOG" id="COG2197">
    <property type="taxonomic scope" value="Bacteria"/>
</dbReference>
<feature type="domain" description="HTH luxR-type" evidence="2">
    <location>
        <begin position="255"/>
        <end position="320"/>
    </location>
</feature>
<dbReference type="STRING" id="76728.AQ490_20750"/>
<dbReference type="CDD" id="cd06170">
    <property type="entry name" value="LuxR_C_like"/>
    <property type="match status" value="1"/>
</dbReference>
<dbReference type="Gene3D" id="1.10.10.10">
    <property type="entry name" value="Winged helix-like DNA-binding domain superfamily/Winged helix DNA-binding domain"/>
    <property type="match status" value="2"/>
</dbReference>
<dbReference type="AlphaFoldDB" id="A0A0T6LTT6"/>
<dbReference type="InterPro" id="IPR000792">
    <property type="entry name" value="Tscrpt_reg_LuxR_C"/>
</dbReference>
<dbReference type="EMBL" id="LLZU01000012">
    <property type="protein sequence ID" value="KRV49416.1"/>
    <property type="molecule type" value="Genomic_DNA"/>
</dbReference>
<name>A0A0T6LTT6_WENVI</name>
<dbReference type="Proteomes" id="UP000050867">
    <property type="component" value="Unassembled WGS sequence"/>
</dbReference>
<dbReference type="GO" id="GO:0003677">
    <property type="term" value="F:DNA binding"/>
    <property type="evidence" value="ECO:0007669"/>
    <property type="project" value="InterPro"/>
</dbReference>
<dbReference type="SMART" id="SM00421">
    <property type="entry name" value="HTH_LUXR"/>
    <property type="match status" value="1"/>
</dbReference>
<evidence type="ECO:0000256" key="1">
    <source>
        <dbReference type="SAM" id="MobiDB-lite"/>
    </source>
</evidence>
<dbReference type="InterPro" id="IPR036390">
    <property type="entry name" value="WH_DNA-bd_sf"/>
</dbReference>
<dbReference type="SUPFAM" id="SSF46785">
    <property type="entry name" value="Winged helix' DNA-binding domain"/>
    <property type="match status" value="1"/>
</dbReference>
<dbReference type="SUPFAM" id="SSF46894">
    <property type="entry name" value="C-terminal effector domain of the bipartite response regulators"/>
    <property type="match status" value="1"/>
</dbReference>
<dbReference type="InterPro" id="IPR051797">
    <property type="entry name" value="TrmB-like"/>
</dbReference>
<dbReference type="OrthoDB" id="3369460at2"/>
<dbReference type="PROSITE" id="PS50043">
    <property type="entry name" value="HTH_LUXR_2"/>
    <property type="match status" value="1"/>
</dbReference>
<dbReference type="InterPro" id="IPR036388">
    <property type="entry name" value="WH-like_DNA-bd_sf"/>
</dbReference>
<feature type="region of interest" description="Disordered" evidence="1">
    <location>
        <begin position="326"/>
        <end position="355"/>
    </location>
</feature>
<proteinExistence type="predicted"/>
<reference evidence="3 4" key="1">
    <citation type="submission" date="2015-10" db="EMBL/GenBank/DDBJ databases">
        <title>Draft genome sequence of pyrrolomycin-producing Streptomyces vitaminophilus.</title>
        <authorList>
            <person name="Graham D.E."/>
            <person name="Mahan K.M."/>
            <person name="Klingeman D.M."/>
            <person name="Hettich R.L."/>
            <person name="Parry R.J."/>
        </authorList>
    </citation>
    <scope>NUCLEOTIDE SEQUENCE [LARGE SCALE GENOMIC DNA]</scope>
    <source>
        <strain evidence="3 4">ATCC 31673</strain>
    </source>
</reference>